<dbReference type="InterPro" id="IPR023614">
    <property type="entry name" value="Porin_dom_sf"/>
</dbReference>
<dbReference type="Gene3D" id="2.40.160.10">
    <property type="entry name" value="Porin"/>
    <property type="match status" value="1"/>
</dbReference>
<dbReference type="Proteomes" id="UP000194546">
    <property type="component" value="Unassembled WGS sequence"/>
</dbReference>
<dbReference type="SUPFAM" id="SSF56935">
    <property type="entry name" value="Porins"/>
    <property type="match status" value="1"/>
</dbReference>
<name>A0A242M5A7_CABSO</name>
<comment type="caution">
    <text evidence="1">The sequence shown here is derived from an EMBL/GenBank/DDBJ whole genome shotgun (WGS) entry which is preliminary data.</text>
</comment>
<dbReference type="AlphaFoldDB" id="A0A242M5A7"/>
<proteinExistence type="predicted"/>
<dbReference type="EMBL" id="NBTY01000202">
    <property type="protein sequence ID" value="OTP66282.1"/>
    <property type="molecule type" value="Genomic_DNA"/>
</dbReference>
<gene>
    <name evidence="1" type="ORF">PAMC26510_35520</name>
</gene>
<accession>A0A242M5A7</accession>
<reference evidence="1 2" key="1">
    <citation type="submission" date="2017-03" db="EMBL/GenBank/DDBJ databases">
        <title>Genome analysis of strain PAMC 26510.</title>
        <authorList>
            <person name="Oh H.-M."/>
            <person name="Yang J.-A."/>
        </authorList>
    </citation>
    <scope>NUCLEOTIDE SEQUENCE [LARGE SCALE GENOMIC DNA]</scope>
    <source>
        <strain evidence="1 2">PAMC 26510</strain>
    </source>
</reference>
<sequence length="58" mass="6117">MTLQTAYALSKRTDVYLQGVYQHVSGTGDSGLTADINGLSASSTNSQVAGTIGLRHRF</sequence>
<protein>
    <submittedName>
        <fullName evidence="1">Outer membrane protein (Porin)</fullName>
    </submittedName>
</protein>
<organism evidence="1 2">
    <name type="scientific">Caballeronia sordidicola</name>
    <name type="common">Burkholderia sordidicola</name>
    <dbReference type="NCBI Taxonomy" id="196367"/>
    <lineage>
        <taxon>Bacteria</taxon>
        <taxon>Pseudomonadati</taxon>
        <taxon>Pseudomonadota</taxon>
        <taxon>Betaproteobacteria</taxon>
        <taxon>Burkholderiales</taxon>
        <taxon>Burkholderiaceae</taxon>
        <taxon>Caballeronia</taxon>
    </lineage>
</organism>
<evidence type="ECO:0000313" key="1">
    <source>
        <dbReference type="EMBL" id="OTP66282.1"/>
    </source>
</evidence>
<evidence type="ECO:0000313" key="2">
    <source>
        <dbReference type="Proteomes" id="UP000194546"/>
    </source>
</evidence>